<dbReference type="RefSeq" id="WP_093555815.1">
    <property type="nucleotide sequence ID" value="NZ_FPBO01000009.1"/>
</dbReference>
<feature type="transmembrane region" description="Helical" evidence="8">
    <location>
        <begin position="38"/>
        <end position="61"/>
    </location>
</feature>
<feature type="transmembrane region" description="Helical" evidence="8">
    <location>
        <begin position="169"/>
        <end position="191"/>
    </location>
</feature>
<dbReference type="AlphaFoldDB" id="A0A1I7IYL8"/>
<keyword evidence="4 8" id="KW-1003">Cell membrane</keyword>
<evidence type="ECO:0000313" key="10">
    <source>
        <dbReference type="Proteomes" id="UP000199391"/>
    </source>
</evidence>
<dbReference type="InterPro" id="IPR052017">
    <property type="entry name" value="TSUP"/>
</dbReference>
<evidence type="ECO:0000256" key="8">
    <source>
        <dbReference type="RuleBase" id="RU363041"/>
    </source>
</evidence>
<feature type="transmembrane region" description="Helical" evidence="8">
    <location>
        <begin position="73"/>
        <end position="94"/>
    </location>
</feature>
<evidence type="ECO:0000256" key="7">
    <source>
        <dbReference type="ARBA" id="ARBA00023136"/>
    </source>
</evidence>
<proteinExistence type="inferred from homology"/>
<dbReference type="STRING" id="1035707.SAMN05216552_1009167"/>
<dbReference type="Pfam" id="PF01925">
    <property type="entry name" value="TauE"/>
    <property type="match status" value="1"/>
</dbReference>
<accession>A0A1I7IYL8</accession>
<evidence type="ECO:0000256" key="4">
    <source>
        <dbReference type="ARBA" id="ARBA00022475"/>
    </source>
</evidence>
<evidence type="ECO:0000256" key="3">
    <source>
        <dbReference type="ARBA" id="ARBA00022448"/>
    </source>
</evidence>
<feature type="transmembrane region" description="Helical" evidence="8">
    <location>
        <begin position="130"/>
        <end position="149"/>
    </location>
</feature>
<comment type="similarity">
    <text evidence="2 8">Belongs to the 4-toluene sulfonate uptake permease (TSUP) (TC 2.A.102) family.</text>
</comment>
<dbReference type="OrthoDB" id="7028171at2"/>
<dbReference type="EMBL" id="FPBO01000009">
    <property type="protein sequence ID" value="SFU78043.1"/>
    <property type="molecule type" value="Genomic_DNA"/>
</dbReference>
<evidence type="ECO:0000256" key="2">
    <source>
        <dbReference type="ARBA" id="ARBA00009142"/>
    </source>
</evidence>
<evidence type="ECO:0000256" key="1">
    <source>
        <dbReference type="ARBA" id="ARBA00004651"/>
    </source>
</evidence>
<dbReference type="InterPro" id="IPR002781">
    <property type="entry name" value="TM_pro_TauE-like"/>
</dbReference>
<feature type="transmembrane region" description="Helical" evidence="8">
    <location>
        <begin position="203"/>
        <end position="220"/>
    </location>
</feature>
<evidence type="ECO:0000256" key="5">
    <source>
        <dbReference type="ARBA" id="ARBA00022692"/>
    </source>
</evidence>
<feature type="transmembrane region" description="Helical" evidence="8">
    <location>
        <begin position="100"/>
        <end position="118"/>
    </location>
</feature>
<evidence type="ECO:0000313" key="9">
    <source>
        <dbReference type="EMBL" id="SFU78043.1"/>
    </source>
</evidence>
<dbReference type="Proteomes" id="UP000199391">
    <property type="component" value="Unassembled WGS sequence"/>
</dbReference>
<gene>
    <name evidence="9" type="ORF">SAMN05216552_1009167</name>
</gene>
<reference evidence="10" key="1">
    <citation type="submission" date="2016-10" db="EMBL/GenBank/DDBJ databases">
        <authorList>
            <person name="Varghese N."/>
            <person name="Submissions S."/>
        </authorList>
    </citation>
    <scope>NUCLEOTIDE SEQUENCE [LARGE SCALE GENOMIC DNA]</scope>
    <source>
        <strain evidence="10">CGMCC 1.11014</strain>
    </source>
</reference>
<keyword evidence="6 8" id="KW-1133">Transmembrane helix</keyword>
<organism evidence="9 10">
    <name type="scientific">Pseudoduganella namucuonensis</name>
    <dbReference type="NCBI Taxonomy" id="1035707"/>
    <lineage>
        <taxon>Bacteria</taxon>
        <taxon>Pseudomonadati</taxon>
        <taxon>Pseudomonadota</taxon>
        <taxon>Betaproteobacteria</taxon>
        <taxon>Burkholderiales</taxon>
        <taxon>Oxalobacteraceae</taxon>
        <taxon>Telluria group</taxon>
        <taxon>Pseudoduganella</taxon>
    </lineage>
</organism>
<keyword evidence="7 8" id="KW-0472">Membrane</keyword>
<keyword evidence="5 8" id="KW-0812">Transmembrane</keyword>
<dbReference type="PANTHER" id="PTHR30269:SF37">
    <property type="entry name" value="MEMBRANE TRANSPORTER PROTEIN"/>
    <property type="match status" value="1"/>
</dbReference>
<keyword evidence="3" id="KW-0813">Transport</keyword>
<keyword evidence="10" id="KW-1185">Reference proteome</keyword>
<evidence type="ECO:0000256" key="6">
    <source>
        <dbReference type="ARBA" id="ARBA00022989"/>
    </source>
</evidence>
<sequence length="252" mass="26787">MLIADPLFYAVAVPAVLLTGISKGGFGSALGGVAVPLMALAVSPVHAAAIMLPVLCLMDLVGLRAYFGKWDRANLRVMLPGAVLGILAGTLTFGMLSEDAIRILIGGIAVLFCVNNWLGLAAKQHAAGLSAIKGTFWSAISGLTSFIAHAGGPPVMVYLLPQRMDKVRYVATVSVFFTFVNAIKLIPYAWLGQLSLDNLGTSLVLFPLVPVGVYLGIWLQDKINLAWFYRISQTCLFVTGLQLIYQGGGAYI</sequence>
<comment type="subcellular location">
    <subcellularLocation>
        <location evidence="1 8">Cell membrane</location>
        <topology evidence="1 8">Multi-pass membrane protein</topology>
    </subcellularLocation>
</comment>
<feature type="transmembrane region" description="Helical" evidence="8">
    <location>
        <begin position="7"/>
        <end position="26"/>
    </location>
</feature>
<protein>
    <recommendedName>
        <fullName evidence="8">Probable membrane transporter protein</fullName>
    </recommendedName>
</protein>
<dbReference type="PANTHER" id="PTHR30269">
    <property type="entry name" value="TRANSMEMBRANE PROTEIN YFCA"/>
    <property type="match status" value="1"/>
</dbReference>
<name>A0A1I7IYL8_9BURK</name>
<dbReference type="GO" id="GO:0005886">
    <property type="term" value="C:plasma membrane"/>
    <property type="evidence" value="ECO:0007669"/>
    <property type="project" value="UniProtKB-SubCell"/>
</dbReference>